<feature type="region of interest" description="Disordered" evidence="1">
    <location>
        <begin position="57"/>
        <end position="87"/>
    </location>
</feature>
<organism evidence="2 3">
    <name type="scientific">Hibiscus sabdariffa</name>
    <name type="common">roselle</name>
    <dbReference type="NCBI Taxonomy" id="183260"/>
    <lineage>
        <taxon>Eukaryota</taxon>
        <taxon>Viridiplantae</taxon>
        <taxon>Streptophyta</taxon>
        <taxon>Embryophyta</taxon>
        <taxon>Tracheophyta</taxon>
        <taxon>Spermatophyta</taxon>
        <taxon>Magnoliopsida</taxon>
        <taxon>eudicotyledons</taxon>
        <taxon>Gunneridae</taxon>
        <taxon>Pentapetalae</taxon>
        <taxon>rosids</taxon>
        <taxon>malvids</taxon>
        <taxon>Malvales</taxon>
        <taxon>Malvaceae</taxon>
        <taxon>Malvoideae</taxon>
        <taxon>Hibiscus</taxon>
    </lineage>
</organism>
<proteinExistence type="predicted"/>
<sequence length="87" mass="9182">MGGCLAAEVGADRRSNMRRVNPSYRGGLGSRHAAKRDLASTADLGRMAQVTRVGLGRDGMTYGGGRRRSLLPRSAPTSAAKQPSTRP</sequence>
<keyword evidence="3" id="KW-1185">Reference proteome</keyword>
<name>A0ABR2SRT2_9ROSI</name>
<reference evidence="2 3" key="1">
    <citation type="journal article" date="2024" name="G3 (Bethesda)">
        <title>Genome assembly of Hibiscus sabdariffa L. provides insights into metabolisms of medicinal natural products.</title>
        <authorList>
            <person name="Kim T."/>
        </authorList>
    </citation>
    <scope>NUCLEOTIDE SEQUENCE [LARGE SCALE GENOMIC DNA]</scope>
    <source>
        <strain evidence="2">TK-2024</strain>
        <tissue evidence="2">Old leaves</tissue>
    </source>
</reference>
<gene>
    <name evidence="2" type="ORF">V6N11_067789</name>
</gene>
<dbReference type="EMBL" id="JBBPBN010000012">
    <property type="protein sequence ID" value="KAK9027973.1"/>
    <property type="molecule type" value="Genomic_DNA"/>
</dbReference>
<dbReference type="Proteomes" id="UP001396334">
    <property type="component" value="Unassembled WGS sequence"/>
</dbReference>
<comment type="caution">
    <text evidence="2">The sequence shown here is derived from an EMBL/GenBank/DDBJ whole genome shotgun (WGS) entry which is preliminary data.</text>
</comment>
<evidence type="ECO:0000256" key="1">
    <source>
        <dbReference type="SAM" id="MobiDB-lite"/>
    </source>
</evidence>
<feature type="compositionally biased region" description="Polar residues" evidence="1">
    <location>
        <begin position="75"/>
        <end position="87"/>
    </location>
</feature>
<accession>A0ABR2SRT2</accession>
<protein>
    <submittedName>
        <fullName evidence="2">Uncharacterized protein</fullName>
    </submittedName>
</protein>
<evidence type="ECO:0000313" key="2">
    <source>
        <dbReference type="EMBL" id="KAK9027973.1"/>
    </source>
</evidence>
<evidence type="ECO:0000313" key="3">
    <source>
        <dbReference type="Proteomes" id="UP001396334"/>
    </source>
</evidence>